<dbReference type="AlphaFoldDB" id="A0ABD2NYP6"/>
<protein>
    <submittedName>
        <fullName evidence="2">Uncharacterized protein</fullName>
    </submittedName>
</protein>
<accession>A0ABD2NYP6</accession>
<name>A0ABD2NYP6_9CUCU</name>
<comment type="caution">
    <text evidence="2">The sequence shown here is derived from an EMBL/GenBank/DDBJ whole genome shotgun (WGS) entry which is preliminary data.</text>
</comment>
<dbReference type="Proteomes" id="UP001516400">
    <property type="component" value="Unassembled WGS sequence"/>
</dbReference>
<dbReference type="EMBL" id="JABFTP020000144">
    <property type="protein sequence ID" value="KAL3283584.1"/>
    <property type="molecule type" value="Genomic_DNA"/>
</dbReference>
<evidence type="ECO:0000256" key="1">
    <source>
        <dbReference type="SAM" id="Coils"/>
    </source>
</evidence>
<proteinExistence type="predicted"/>
<keyword evidence="3" id="KW-1185">Reference proteome</keyword>
<sequence>MKGILCCAKKPFKIYVCINYLGVYHESCIERLSNLKLLRGYKVECCEKEEMQIKPCVFYLIENQTLKNIIQMEFEGECRKLLEKNCRFKDELENLQEELNLKDMQLENVKVKMRQLEDEYIQNETQLEDEVAKKEQSIRDLKLKL</sequence>
<keyword evidence="1" id="KW-0175">Coiled coil</keyword>
<gene>
    <name evidence="2" type="ORF">HHI36_006722</name>
</gene>
<feature type="coiled-coil region" evidence="1">
    <location>
        <begin position="89"/>
        <end position="144"/>
    </location>
</feature>
<evidence type="ECO:0000313" key="3">
    <source>
        <dbReference type="Proteomes" id="UP001516400"/>
    </source>
</evidence>
<reference evidence="2 3" key="1">
    <citation type="journal article" date="2021" name="BMC Biol.">
        <title>Horizontally acquired antibacterial genes associated with adaptive radiation of ladybird beetles.</title>
        <authorList>
            <person name="Li H.S."/>
            <person name="Tang X.F."/>
            <person name="Huang Y.H."/>
            <person name="Xu Z.Y."/>
            <person name="Chen M.L."/>
            <person name="Du X.Y."/>
            <person name="Qiu B.Y."/>
            <person name="Chen P.T."/>
            <person name="Zhang W."/>
            <person name="Slipinski A."/>
            <person name="Escalona H.E."/>
            <person name="Waterhouse R.M."/>
            <person name="Zwick A."/>
            <person name="Pang H."/>
        </authorList>
    </citation>
    <scope>NUCLEOTIDE SEQUENCE [LARGE SCALE GENOMIC DNA]</scope>
    <source>
        <strain evidence="2">SYSU2018</strain>
    </source>
</reference>
<organism evidence="2 3">
    <name type="scientific">Cryptolaemus montrouzieri</name>
    <dbReference type="NCBI Taxonomy" id="559131"/>
    <lineage>
        <taxon>Eukaryota</taxon>
        <taxon>Metazoa</taxon>
        <taxon>Ecdysozoa</taxon>
        <taxon>Arthropoda</taxon>
        <taxon>Hexapoda</taxon>
        <taxon>Insecta</taxon>
        <taxon>Pterygota</taxon>
        <taxon>Neoptera</taxon>
        <taxon>Endopterygota</taxon>
        <taxon>Coleoptera</taxon>
        <taxon>Polyphaga</taxon>
        <taxon>Cucujiformia</taxon>
        <taxon>Coccinelloidea</taxon>
        <taxon>Coccinellidae</taxon>
        <taxon>Scymninae</taxon>
        <taxon>Scymnini</taxon>
        <taxon>Cryptolaemus</taxon>
    </lineage>
</organism>
<evidence type="ECO:0000313" key="2">
    <source>
        <dbReference type="EMBL" id="KAL3283584.1"/>
    </source>
</evidence>